<accession>A0A8S4R2T0</accession>
<dbReference type="PANTHER" id="PTHR45703">
    <property type="entry name" value="DYNEIN HEAVY CHAIN"/>
    <property type="match status" value="1"/>
</dbReference>
<proteinExistence type="predicted"/>
<dbReference type="Proteomes" id="UP000838756">
    <property type="component" value="Unassembled WGS sequence"/>
</dbReference>
<protein>
    <submittedName>
        <fullName evidence="2">Jg9826 protein</fullName>
    </submittedName>
</protein>
<dbReference type="InterPro" id="IPR013602">
    <property type="entry name" value="Dynein_heavy_linker"/>
</dbReference>
<name>A0A8S4R2T0_9NEOP</name>
<dbReference type="InterPro" id="IPR026983">
    <property type="entry name" value="DHC"/>
</dbReference>
<dbReference type="PANTHER" id="PTHR45703:SF36">
    <property type="entry name" value="DYNEIN HEAVY CHAIN, CYTOPLASMIC"/>
    <property type="match status" value="1"/>
</dbReference>
<feature type="domain" description="Dynein heavy chain linker" evidence="1">
    <location>
        <begin position="104"/>
        <end position="182"/>
    </location>
</feature>
<organism evidence="2 3">
    <name type="scientific">Pararge aegeria aegeria</name>
    <dbReference type="NCBI Taxonomy" id="348720"/>
    <lineage>
        <taxon>Eukaryota</taxon>
        <taxon>Metazoa</taxon>
        <taxon>Ecdysozoa</taxon>
        <taxon>Arthropoda</taxon>
        <taxon>Hexapoda</taxon>
        <taxon>Insecta</taxon>
        <taxon>Pterygota</taxon>
        <taxon>Neoptera</taxon>
        <taxon>Endopterygota</taxon>
        <taxon>Lepidoptera</taxon>
        <taxon>Glossata</taxon>
        <taxon>Ditrysia</taxon>
        <taxon>Papilionoidea</taxon>
        <taxon>Nymphalidae</taxon>
        <taxon>Satyrinae</taxon>
        <taxon>Satyrini</taxon>
        <taxon>Parargina</taxon>
        <taxon>Pararge</taxon>
    </lineage>
</organism>
<keyword evidence="3" id="KW-1185">Reference proteome</keyword>
<dbReference type="Pfam" id="PF08393">
    <property type="entry name" value="DHC_N2"/>
    <property type="match status" value="1"/>
</dbReference>
<dbReference type="GO" id="GO:0030286">
    <property type="term" value="C:dynein complex"/>
    <property type="evidence" value="ECO:0007669"/>
    <property type="project" value="InterPro"/>
</dbReference>
<dbReference type="AlphaFoldDB" id="A0A8S4R2T0"/>
<evidence type="ECO:0000259" key="1">
    <source>
        <dbReference type="Pfam" id="PF08393"/>
    </source>
</evidence>
<dbReference type="GO" id="GO:0051959">
    <property type="term" value="F:dynein light intermediate chain binding"/>
    <property type="evidence" value="ECO:0007669"/>
    <property type="project" value="InterPro"/>
</dbReference>
<evidence type="ECO:0000313" key="3">
    <source>
        <dbReference type="Proteomes" id="UP000838756"/>
    </source>
</evidence>
<dbReference type="EMBL" id="CAKXAJ010023459">
    <property type="protein sequence ID" value="CAH2227831.1"/>
    <property type="molecule type" value="Genomic_DNA"/>
</dbReference>
<comment type="caution">
    <text evidence="2">The sequence shown here is derived from an EMBL/GenBank/DDBJ whole genome shotgun (WGS) entry which is preliminary data.</text>
</comment>
<dbReference type="GO" id="GO:0045505">
    <property type="term" value="F:dynein intermediate chain binding"/>
    <property type="evidence" value="ECO:0007669"/>
    <property type="project" value="InterPro"/>
</dbReference>
<sequence>MIGLSVILGTLRTDIDARLESRSKLAGMFASQIGKDIMDLIHDINKLRDEIAQTWLYDEKSDIEKVTDTLNDLMEKLTVFSARDKQIREWQKIFKIPPARLEMLDEAINDVKLRQMLWKASKEWNESFKSWYEVPFNTLDIDEIQTITGNYGKIFNQLDKGLPPNKIVPCCKATIDIIKEKVIILPI</sequence>
<evidence type="ECO:0000313" key="2">
    <source>
        <dbReference type="EMBL" id="CAH2227831.1"/>
    </source>
</evidence>
<dbReference type="OrthoDB" id="5593012at2759"/>
<gene>
    <name evidence="2" type="primary">jg9826</name>
    <name evidence="2" type="ORF">PAEG_LOCUS8076</name>
</gene>
<dbReference type="GO" id="GO:0007018">
    <property type="term" value="P:microtubule-based movement"/>
    <property type="evidence" value="ECO:0007669"/>
    <property type="project" value="InterPro"/>
</dbReference>
<reference evidence="2" key="1">
    <citation type="submission" date="2022-03" db="EMBL/GenBank/DDBJ databases">
        <authorList>
            <person name="Lindestad O."/>
        </authorList>
    </citation>
    <scope>NUCLEOTIDE SEQUENCE</scope>
</reference>